<gene>
    <name evidence="1" type="primary">anmK</name>
    <name evidence="2" type="ORF">KC207_13240</name>
</gene>
<sequence length="397" mass="40365">MRVLGMISGTSHDGIDVAVVDLHAEDGALHATIEHTASTPYDPALRARVVAALPPGRVGLDEVCALDTLVGQAFARAAAAAVAAAPGPVDVVCTHGQTLFHWVQDGRALGTLQLGQPAWVGEVAGAAVVSDVRSADVAAGGQGAPLVPLLDRLLLGPFVEDGEVAAALNLGGISNVTVCRPGADPLAWDVGPAGALVDAVVHAATDGERGYDVDGRIAASGTVDDALLDLLLADPYYRLPAPKSSGKEVFHHGYVEDALARLGRRPDLPDLVRTLVELTARTVADDVRAAGADVLVAAGGGVRNPVLLARLRDLLGDVRLLGTDDLGVPGDEKEAVAFALVGWATMHGLPGNVPSCTGASGPRVLGRVAPAPGSTLTLPAPLPAWPTRLVVDGEGQG</sequence>
<evidence type="ECO:0000256" key="1">
    <source>
        <dbReference type="HAMAP-Rule" id="MF_01270"/>
    </source>
</evidence>
<dbReference type="PANTHER" id="PTHR30605:SF0">
    <property type="entry name" value="ANHYDRO-N-ACETYLMURAMIC ACID KINASE"/>
    <property type="match status" value="1"/>
</dbReference>
<dbReference type="GO" id="GO:0097175">
    <property type="term" value="P:1,6-anhydro-N-acetyl-beta-muramic acid catabolic process"/>
    <property type="evidence" value="ECO:0007669"/>
    <property type="project" value="UniProtKB-UniRule"/>
</dbReference>
<accession>A0A941D982</accession>
<keyword evidence="1" id="KW-0067">ATP-binding</keyword>
<dbReference type="Pfam" id="PF03702">
    <property type="entry name" value="AnmK"/>
    <property type="match status" value="1"/>
</dbReference>
<dbReference type="GO" id="GO:0006040">
    <property type="term" value="P:amino sugar metabolic process"/>
    <property type="evidence" value="ECO:0007669"/>
    <property type="project" value="InterPro"/>
</dbReference>
<dbReference type="GO" id="GO:0016773">
    <property type="term" value="F:phosphotransferase activity, alcohol group as acceptor"/>
    <property type="evidence" value="ECO:0007669"/>
    <property type="project" value="UniProtKB-UniRule"/>
</dbReference>
<keyword evidence="1 2" id="KW-0418">Kinase</keyword>
<dbReference type="AlphaFoldDB" id="A0A941D982"/>
<dbReference type="NCBIfam" id="NF007146">
    <property type="entry name" value="PRK09585.2-6"/>
    <property type="match status" value="1"/>
</dbReference>
<organism evidence="2 3">
    <name type="scientific">Phycicoccus avicenniae</name>
    <dbReference type="NCBI Taxonomy" id="2828860"/>
    <lineage>
        <taxon>Bacteria</taxon>
        <taxon>Bacillati</taxon>
        <taxon>Actinomycetota</taxon>
        <taxon>Actinomycetes</taxon>
        <taxon>Micrococcales</taxon>
        <taxon>Intrasporangiaceae</taxon>
        <taxon>Phycicoccus</taxon>
    </lineage>
</organism>
<evidence type="ECO:0000313" key="2">
    <source>
        <dbReference type="EMBL" id="MBR7744253.1"/>
    </source>
</evidence>
<comment type="caution">
    <text evidence="2">The sequence shown here is derived from an EMBL/GenBank/DDBJ whole genome shotgun (WGS) entry which is preliminary data.</text>
</comment>
<evidence type="ECO:0000313" key="3">
    <source>
        <dbReference type="Proteomes" id="UP000677016"/>
    </source>
</evidence>
<keyword evidence="3" id="KW-1185">Reference proteome</keyword>
<comment type="function">
    <text evidence="1">Catalyzes the specific phosphorylation of 1,6-anhydro-N-acetylmuramic acid (anhMurNAc) with the simultaneous cleavage of the 1,6-anhydro ring, generating MurNAc-6-P. Is required for the utilization of anhMurNAc either imported from the medium or derived from its own cell wall murein, and thus plays a role in cell wall recycling.</text>
</comment>
<dbReference type="PANTHER" id="PTHR30605">
    <property type="entry name" value="ANHYDRO-N-ACETYLMURAMIC ACID KINASE"/>
    <property type="match status" value="1"/>
</dbReference>
<protein>
    <recommendedName>
        <fullName evidence="1">Anhydro-N-acetylmuramic acid kinase</fullName>
        <ecNumber evidence="1">2.7.1.170</ecNumber>
    </recommendedName>
    <alternativeName>
        <fullName evidence="1">AnhMurNAc kinase</fullName>
    </alternativeName>
</protein>
<feature type="binding site" evidence="1">
    <location>
        <begin position="9"/>
        <end position="16"/>
    </location>
    <ligand>
        <name>ATP</name>
        <dbReference type="ChEBI" id="CHEBI:30616"/>
    </ligand>
</feature>
<comment type="catalytic activity">
    <reaction evidence="1">
        <text>1,6-anhydro-N-acetyl-beta-muramate + ATP + H2O = N-acetyl-D-muramate 6-phosphate + ADP + H(+)</text>
        <dbReference type="Rhea" id="RHEA:24952"/>
        <dbReference type="ChEBI" id="CHEBI:15377"/>
        <dbReference type="ChEBI" id="CHEBI:15378"/>
        <dbReference type="ChEBI" id="CHEBI:30616"/>
        <dbReference type="ChEBI" id="CHEBI:58690"/>
        <dbReference type="ChEBI" id="CHEBI:58722"/>
        <dbReference type="ChEBI" id="CHEBI:456216"/>
        <dbReference type="EC" id="2.7.1.170"/>
    </reaction>
</comment>
<comment type="pathway">
    <text evidence="1">Cell wall biogenesis; peptidoglycan recycling.</text>
</comment>
<dbReference type="GO" id="GO:0009254">
    <property type="term" value="P:peptidoglycan turnover"/>
    <property type="evidence" value="ECO:0007669"/>
    <property type="project" value="UniProtKB-UniRule"/>
</dbReference>
<comment type="similarity">
    <text evidence="1">Belongs to the anhydro-N-acetylmuramic acid kinase family.</text>
</comment>
<dbReference type="RefSeq" id="WP_211603769.1">
    <property type="nucleotide sequence ID" value="NZ_JAGSNF010000019.1"/>
</dbReference>
<dbReference type="Gene3D" id="3.30.420.40">
    <property type="match status" value="2"/>
</dbReference>
<reference evidence="2" key="1">
    <citation type="submission" date="2021-04" db="EMBL/GenBank/DDBJ databases">
        <title>Phycicoccus avicenniae sp. nov., a novel endophytic actinomycetes isolated from branch of Avicennia mariana.</title>
        <authorList>
            <person name="Tuo L."/>
        </authorList>
    </citation>
    <scope>NUCLEOTIDE SEQUENCE</scope>
    <source>
        <strain evidence="2">BSK3Z-2</strain>
    </source>
</reference>
<dbReference type="Proteomes" id="UP000677016">
    <property type="component" value="Unassembled WGS sequence"/>
</dbReference>
<dbReference type="InterPro" id="IPR005338">
    <property type="entry name" value="Anhydro_N_Ac-Mur_kinase"/>
</dbReference>
<proteinExistence type="inferred from homology"/>
<dbReference type="GO" id="GO:0016301">
    <property type="term" value="F:kinase activity"/>
    <property type="evidence" value="ECO:0007669"/>
    <property type="project" value="UniProtKB-KW"/>
</dbReference>
<comment type="pathway">
    <text evidence="1">Amino-sugar metabolism; 1,6-anhydro-N-acetylmuramate degradation.</text>
</comment>
<keyword evidence="1" id="KW-0119">Carbohydrate metabolism</keyword>
<dbReference type="InterPro" id="IPR043129">
    <property type="entry name" value="ATPase_NBD"/>
</dbReference>
<keyword evidence="1" id="KW-0547">Nucleotide-binding</keyword>
<dbReference type="EMBL" id="JAGSNF010000019">
    <property type="protein sequence ID" value="MBR7744253.1"/>
    <property type="molecule type" value="Genomic_DNA"/>
</dbReference>
<dbReference type="GO" id="GO:0005524">
    <property type="term" value="F:ATP binding"/>
    <property type="evidence" value="ECO:0007669"/>
    <property type="project" value="UniProtKB-UniRule"/>
</dbReference>
<dbReference type="SUPFAM" id="SSF53067">
    <property type="entry name" value="Actin-like ATPase domain"/>
    <property type="match status" value="1"/>
</dbReference>
<name>A0A941D982_9MICO</name>
<dbReference type="EC" id="2.7.1.170" evidence="1"/>
<dbReference type="HAMAP" id="MF_01270">
    <property type="entry name" value="AnhMurNAc_kinase"/>
    <property type="match status" value="1"/>
</dbReference>
<keyword evidence="1 2" id="KW-0808">Transferase</keyword>